<dbReference type="Pfam" id="PF00011">
    <property type="entry name" value="HSP20"/>
    <property type="match status" value="1"/>
</dbReference>
<protein>
    <submittedName>
        <fullName evidence="5">Hsp20/alpha crystallin family protein</fullName>
    </submittedName>
</protein>
<evidence type="ECO:0000313" key="5">
    <source>
        <dbReference type="EMBL" id="HGQ54837.1"/>
    </source>
</evidence>
<dbReference type="AlphaFoldDB" id="A0A7V4CH11"/>
<evidence type="ECO:0000256" key="2">
    <source>
        <dbReference type="RuleBase" id="RU003616"/>
    </source>
</evidence>
<dbReference type="Gene3D" id="2.60.40.790">
    <property type="match status" value="1"/>
</dbReference>
<name>A0A7V4CH11_UNCW3</name>
<organism evidence="5">
    <name type="scientific">candidate division WOR-3 bacterium</name>
    <dbReference type="NCBI Taxonomy" id="2052148"/>
    <lineage>
        <taxon>Bacteria</taxon>
        <taxon>Bacteria division WOR-3</taxon>
    </lineage>
</organism>
<accession>A0A7V4CH11</accession>
<dbReference type="CDD" id="cd06464">
    <property type="entry name" value="ACD_sHsps-like"/>
    <property type="match status" value="1"/>
</dbReference>
<evidence type="ECO:0000259" key="3">
    <source>
        <dbReference type="PROSITE" id="PS01031"/>
    </source>
</evidence>
<feature type="domain" description="SHSP" evidence="3">
    <location>
        <begin position="38"/>
        <end position="150"/>
    </location>
</feature>
<comment type="similarity">
    <text evidence="1 2">Belongs to the small heat shock protein (HSP20) family.</text>
</comment>
<dbReference type="InterPro" id="IPR007052">
    <property type="entry name" value="CS_dom"/>
</dbReference>
<dbReference type="PROSITE" id="PS01031">
    <property type="entry name" value="SHSP"/>
    <property type="match status" value="1"/>
</dbReference>
<dbReference type="EMBL" id="DTBX01000002">
    <property type="protein sequence ID" value="HGQ54837.1"/>
    <property type="molecule type" value="Genomic_DNA"/>
</dbReference>
<dbReference type="PROSITE" id="PS51203">
    <property type="entry name" value="CS"/>
    <property type="match status" value="1"/>
</dbReference>
<feature type="domain" description="CS" evidence="4">
    <location>
        <begin position="42"/>
        <end position="147"/>
    </location>
</feature>
<dbReference type="InterPro" id="IPR031107">
    <property type="entry name" value="Small_HSP"/>
</dbReference>
<proteinExistence type="inferred from homology"/>
<evidence type="ECO:0000256" key="1">
    <source>
        <dbReference type="PROSITE-ProRule" id="PRU00285"/>
    </source>
</evidence>
<evidence type="ECO:0000259" key="4">
    <source>
        <dbReference type="PROSITE" id="PS51203"/>
    </source>
</evidence>
<dbReference type="PANTHER" id="PTHR11527">
    <property type="entry name" value="HEAT-SHOCK PROTEIN 20 FAMILY MEMBER"/>
    <property type="match status" value="1"/>
</dbReference>
<reference evidence="5" key="1">
    <citation type="journal article" date="2020" name="mSystems">
        <title>Genome- and Community-Level Interaction Insights into Carbon Utilization and Element Cycling Functions of Hydrothermarchaeota in Hydrothermal Sediment.</title>
        <authorList>
            <person name="Zhou Z."/>
            <person name="Liu Y."/>
            <person name="Xu W."/>
            <person name="Pan J."/>
            <person name="Luo Z.H."/>
            <person name="Li M."/>
        </authorList>
    </citation>
    <scope>NUCLEOTIDE SEQUENCE [LARGE SCALE GENOMIC DNA]</scope>
    <source>
        <strain evidence="5">SpSt-655</strain>
    </source>
</reference>
<dbReference type="InterPro" id="IPR008978">
    <property type="entry name" value="HSP20-like_chaperone"/>
</dbReference>
<sequence length="150" mass="17579">MRHWLRPWTPLSKELEELEKDIRRTFEEFFGRRRRVPAVAEEFVPLVDMYEKGNDIIVEAEIPGMEKENLSVTVSENAVTIKGEIKKEKEVKEKDYYLCERSYGSFSRTIDLPTEVDAEKAKATYKNGILTITLPKKQPEKKLETEIKIE</sequence>
<comment type="caution">
    <text evidence="5">The sequence shown here is derived from an EMBL/GenBank/DDBJ whole genome shotgun (WGS) entry which is preliminary data.</text>
</comment>
<gene>
    <name evidence="5" type="ORF">ENU28_00040</name>
</gene>
<dbReference type="InterPro" id="IPR002068">
    <property type="entry name" value="A-crystallin/Hsp20_dom"/>
</dbReference>
<dbReference type="SUPFAM" id="SSF49764">
    <property type="entry name" value="HSP20-like chaperones"/>
    <property type="match status" value="1"/>
</dbReference>